<organism evidence="1 2">
    <name type="scientific">Leptospira kirschneri serovar Pomona</name>
    <dbReference type="NCBI Taxonomy" id="561005"/>
    <lineage>
        <taxon>Bacteria</taxon>
        <taxon>Pseudomonadati</taxon>
        <taxon>Spirochaetota</taxon>
        <taxon>Spirochaetia</taxon>
        <taxon>Leptospirales</taxon>
        <taxon>Leptospiraceae</taxon>
        <taxon>Leptospira</taxon>
    </lineage>
</organism>
<dbReference type="EMBL" id="MVIT01000075">
    <property type="protein sequence ID" value="OOV40695.1"/>
    <property type="molecule type" value="Genomic_DNA"/>
</dbReference>
<gene>
    <name evidence="1" type="ORF">B1J93_16585</name>
</gene>
<comment type="caution">
    <text evidence="1">The sequence shown here is derived from an EMBL/GenBank/DDBJ whole genome shotgun (WGS) entry which is preliminary data.</text>
</comment>
<evidence type="ECO:0000313" key="2">
    <source>
        <dbReference type="Proteomes" id="UP000191008"/>
    </source>
</evidence>
<dbReference type="AlphaFoldDB" id="A0A1T1DII7"/>
<reference evidence="1 2" key="1">
    <citation type="submission" date="2017-02" db="EMBL/GenBank/DDBJ databases">
        <title>Comparative genomic analysis of Brazilian Leptospira kirschneri strains of different serogroups.</title>
        <authorList>
            <person name="Moreno L.Z."/>
            <person name="Miraglia F."/>
            <person name="Kremer F.S."/>
            <person name="Eslabao M.R."/>
            <person name="Lilenbaum W."/>
            <person name="Dellagostin O.A."/>
            <person name="Moreno A.M."/>
        </authorList>
    </citation>
    <scope>NUCLEOTIDE SEQUENCE [LARGE SCALE GENOMIC DNA]</scope>
    <source>
        <strain evidence="1 2">M110/06</strain>
    </source>
</reference>
<accession>A0A1T1DII7</accession>
<sequence>MTGAKEPVSVSSFFLQTIGGIRPDFFYIEFTLIELLKNSIVKIRKIASIVHSIQYKQIKN</sequence>
<proteinExistence type="predicted"/>
<name>A0A1T1DII7_9LEPT</name>
<protein>
    <submittedName>
        <fullName evidence="1">Uncharacterized protein</fullName>
    </submittedName>
</protein>
<evidence type="ECO:0000313" key="1">
    <source>
        <dbReference type="EMBL" id="OOV40695.1"/>
    </source>
</evidence>
<dbReference type="Proteomes" id="UP000191008">
    <property type="component" value="Unassembled WGS sequence"/>
</dbReference>